<gene>
    <name evidence="2" type="ORF">SAMN05216216_11710</name>
</gene>
<dbReference type="EMBL" id="FNFY01000017">
    <property type="protein sequence ID" value="SDK99339.1"/>
    <property type="molecule type" value="Genomic_DNA"/>
</dbReference>
<dbReference type="InterPro" id="IPR007557">
    <property type="entry name" value="PSP1_C"/>
</dbReference>
<accession>A0A1G9GFB0</accession>
<evidence type="ECO:0000313" key="2">
    <source>
        <dbReference type="EMBL" id="SDK99339.1"/>
    </source>
</evidence>
<dbReference type="InterPro" id="IPR047767">
    <property type="entry name" value="PSP1-like"/>
</dbReference>
<sequence>MIKLMTATQLDYFSNIYIDSSKASVKRDDYIIAETKRGKELLRVVKGTYEIPKDNIVEPDGQFIKFADDSDLKKYHENESKAADALQFCKKSVVEEKLDMNIVNAMYTLDDKKLIFKFTADERVDFRSLVRVLATRFKTRIELRQVGVRDEAKYLGGIGPCGRAHCCSTFLGDFVPVSIQMAKNQDLSLSPTKISGACGRLMCCLNYEDQYYEDTRNKMPDVGEMVDTPNGKGKVIGMNILDLVVQVKYKDDYIQEYHYDELEETAPHGGFS</sequence>
<feature type="domain" description="PSP1 C-terminal" evidence="1">
    <location>
        <begin position="61"/>
        <end position="146"/>
    </location>
</feature>
<name>A0A1G9GFB0_9BACL</name>
<dbReference type="PANTHER" id="PTHR43830">
    <property type="entry name" value="PROTEIN PSP1"/>
    <property type="match status" value="1"/>
</dbReference>
<reference evidence="3" key="1">
    <citation type="submission" date="2016-10" db="EMBL/GenBank/DDBJ databases">
        <authorList>
            <person name="Varghese N."/>
            <person name="Submissions S."/>
        </authorList>
    </citation>
    <scope>NUCLEOTIDE SEQUENCE [LARGE SCALE GENOMIC DNA]</scope>
    <source>
        <strain evidence="3">CGMCC 1.8895</strain>
    </source>
</reference>
<dbReference type="PANTHER" id="PTHR43830:SF3">
    <property type="entry name" value="PROTEIN PSP1"/>
    <property type="match status" value="1"/>
</dbReference>
<dbReference type="AlphaFoldDB" id="A0A1G9GFB0"/>
<dbReference type="Proteomes" id="UP000199008">
    <property type="component" value="Unassembled WGS sequence"/>
</dbReference>
<protein>
    <submittedName>
        <fullName evidence="2">Cell fate regulator YaaT, PSP1 superfamily (Controls sporulation, competence, biofilm development)</fullName>
    </submittedName>
</protein>
<dbReference type="Pfam" id="PF04468">
    <property type="entry name" value="PSP1"/>
    <property type="match status" value="1"/>
</dbReference>
<evidence type="ECO:0000259" key="1">
    <source>
        <dbReference type="PROSITE" id="PS51411"/>
    </source>
</evidence>
<keyword evidence="3" id="KW-1185">Reference proteome</keyword>
<dbReference type="STRING" id="576118.SAMN05216216_11710"/>
<dbReference type="NCBIfam" id="NF041131">
    <property type="entry name" value="RicT_YaaT_fam"/>
    <property type="match status" value="1"/>
</dbReference>
<dbReference type="GO" id="GO:0005737">
    <property type="term" value="C:cytoplasm"/>
    <property type="evidence" value="ECO:0007669"/>
    <property type="project" value="TreeGrafter"/>
</dbReference>
<organism evidence="2 3">
    <name type="scientific">Lacicoccus qingdaonensis</name>
    <dbReference type="NCBI Taxonomy" id="576118"/>
    <lineage>
        <taxon>Bacteria</taxon>
        <taxon>Bacillati</taxon>
        <taxon>Bacillota</taxon>
        <taxon>Bacilli</taxon>
        <taxon>Bacillales</taxon>
        <taxon>Salinicoccaceae</taxon>
        <taxon>Lacicoccus</taxon>
    </lineage>
</organism>
<evidence type="ECO:0000313" key="3">
    <source>
        <dbReference type="Proteomes" id="UP000199008"/>
    </source>
</evidence>
<proteinExistence type="predicted"/>
<dbReference type="PROSITE" id="PS51411">
    <property type="entry name" value="PSP1_C"/>
    <property type="match status" value="1"/>
</dbReference>
<dbReference type="OrthoDB" id="9779344at2"/>
<dbReference type="RefSeq" id="WP_092986892.1">
    <property type="nucleotide sequence ID" value="NZ_FNFY01000017.1"/>
</dbReference>